<comment type="cofactor">
    <cofactor evidence="4">
        <name>Mg(2+)</name>
        <dbReference type="ChEBI" id="CHEBI:18420"/>
    </cofactor>
</comment>
<keyword evidence="2 4" id="KW-0547">Nucleotide-binding</keyword>
<dbReference type="EC" id="6.3.3.2" evidence="4"/>
<dbReference type="NCBIfam" id="TIGR02727">
    <property type="entry name" value="MTHFS_bact"/>
    <property type="match status" value="1"/>
</dbReference>
<dbReference type="EMBL" id="FOOC01000005">
    <property type="protein sequence ID" value="SFF48363.1"/>
    <property type="molecule type" value="Genomic_DNA"/>
</dbReference>
<dbReference type="InterPro" id="IPR002698">
    <property type="entry name" value="FTHF_cligase"/>
</dbReference>
<protein>
    <recommendedName>
        <fullName evidence="4">5-formyltetrahydrofolate cyclo-ligase</fullName>
        <ecNumber evidence="4">6.3.3.2</ecNumber>
    </recommendedName>
</protein>
<evidence type="ECO:0000256" key="3">
    <source>
        <dbReference type="ARBA" id="ARBA00022840"/>
    </source>
</evidence>
<comment type="similarity">
    <text evidence="1 4">Belongs to the 5-formyltetrahydrofolate cyclo-ligase family.</text>
</comment>
<dbReference type="Gene3D" id="3.40.50.10420">
    <property type="entry name" value="NagB/RpiA/CoA transferase-like"/>
    <property type="match status" value="1"/>
</dbReference>
<dbReference type="PANTHER" id="PTHR23407">
    <property type="entry name" value="ATPASE INHIBITOR/5-FORMYLTETRAHYDROFOLATE CYCLO-LIGASE"/>
    <property type="match status" value="1"/>
</dbReference>
<dbReference type="GO" id="GO:0005524">
    <property type="term" value="F:ATP binding"/>
    <property type="evidence" value="ECO:0007669"/>
    <property type="project" value="UniProtKB-KW"/>
</dbReference>
<reference evidence="5 6" key="1">
    <citation type="submission" date="2016-10" db="EMBL/GenBank/DDBJ databases">
        <authorList>
            <person name="de Groot N.N."/>
        </authorList>
    </citation>
    <scope>NUCLEOTIDE SEQUENCE [LARGE SCALE GENOMIC DNA]</scope>
    <source>
        <strain evidence="5 6">DSM 23609</strain>
    </source>
</reference>
<sequence length="227" mass="25616">MPGVQAHRAVGSPMAWRGTHLRLRLKVDDRMTAQAGDTLDKRALRRELRLRRAAVPAAARLRAARSAAAKLVRLPVWMRAQHVALHLARGSELPTAPLIEHAWRQHKRIYVPRLSGTRGMHLVALKPGTRLRRNRYGILEPAGRGAYCPLRRLDLLLAPLLAFDAHGHRLGAGGGYYDRLLARRRMRRPVCLGWALSLQEIPRVPCDPWDQRLDGIVTEKGLRWPTG</sequence>
<evidence type="ECO:0000313" key="6">
    <source>
        <dbReference type="Proteomes" id="UP000199771"/>
    </source>
</evidence>
<dbReference type="GO" id="GO:0046872">
    <property type="term" value="F:metal ion binding"/>
    <property type="evidence" value="ECO:0007669"/>
    <property type="project" value="UniProtKB-KW"/>
</dbReference>
<dbReference type="PANTHER" id="PTHR23407:SF1">
    <property type="entry name" value="5-FORMYLTETRAHYDROFOLATE CYCLO-LIGASE"/>
    <property type="match status" value="1"/>
</dbReference>
<dbReference type="GO" id="GO:0009396">
    <property type="term" value="P:folic acid-containing compound biosynthetic process"/>
    <property type="evidence" value="ECO:0007669"/>
    <property type="project" value="TreeGrafter"/>
</dbReference>
<keyword evidence="4" id="KW-0460">Magnesium</keyword>
<evidence type="ECO:0000256" key="2">
    <source>
        <dbReference type="ARBA" id="ARBA00022741"/>
    </source>
</evidence>
<proteinExistence type="inferred from homology"/>
<dbReference type="AlphaFoldDB" id="A0A1I2J3B7"/>
<dbReference type="GO" id="GO:0035999">
    <property type="term" value="P:tetrahydrofolate interconversion"/>
    <property type="evidence" value="ECO:0007669"/>
    <property type="project" value="TreeGrafter"/>
</dbReference>
<dbReference type="InterPro" id="IPR037171">
    <property type="entry name" value="NagB/RpiA_transferase-like"/>
</dbReference>
<organism evidence="5 6">
    <name type="scientific">Fontimonas thermophila</name>
    <dbReference type="NCBI Taxonomy" id="1076937"/>
    <lineage>
        <taxon>Bacteria</taxon>
        <taxon>Pseudomonadati</taxon>
        <taxon>Pseudomonadota</taxon>
        <taxon>Gammaproteobacteria</taxon>
        <taxon>Nevskiales</taxon>
        <taxon>Nevskiaceae</taxon>
        <taxon>Fontimonas</taxon>
    </lineage>
</organism>
<dbReference type="STRING" id="1076937.SAMN04488120_105129"/>
<dbReference type="InterPro" id="IPR024185">
    <property type="entry name" value="FTHF_cligase-like_sf"/>
</dbReference>
<evidence type="ECO:0000256" key="4">
    <source>
        <dbReference type="RuleBase" id="RU361279"/>
    </source>
</evidence>
<evidence type="ECO:0000313" key="5">
    <source>
        <dbReference type="EMBL" id="SFF48363.1"/>
    </source>
</evidence>
<keyword evidence="4" id="KW-0479">Metal-binding</keyword>
<dbReference type="GO" id="GO:0030272">
    <property type="term" value="F:5-formyltetrahydrofolate cyclo-ligase activity"/>
    <property type="evidence" value="ECO:0007669"/>
    <property type="project" value="UniProtKB-EC"/>
</dbReference>
<name>A0A1I2J3B7_9GAMM</name>
<evidence type="ECO:0000256" key="1">
    <source>
        <dbReference type="ARBA" id="ARBA00010638"/>
    </source>
</evidence>
<comment type="catalytic activity">
    <reaction evidence="4">
        <text>(6S)-5-formyl-5,6,7,8-tetrahydrofolate + ATP = (6R)-5,10-methenyltetrahydrofolate + ADP + phosphate</text>
        <dbReference type="Rhea" id="RHEA:10488"/>
        <dbReference type="ChEBI" id="CHEBI:30616"/>
        <dbReference type="ChEBI" id="CHEBI:43474"/>
        <dbReference type="ChEBI" id="CHEBI:57455"/>
        <dbReference type="ChEBI" id="CHEBI:57457"/>
        <dbReference type="ChEBI" id="CHEBI:456216"/>
        <dbReference type="EC" id="6.3.3.2"/>
    </reaction>
</comment>
<accession>A0A1I2J3B7</accession>
<dbReference type="Proteomes" id="UP000199771">
    <property type="component" value="Unassembled WGS sequence"/>
</dbReference>
<gene>
    <name evidence="5" type="ORF">SAMN04488120_105129</name>
</gene>
<keyword evidence="6" id="KW-1185">Reference proteome</keyword>
<keyword evidence="3 4" id="KW-0067">ATP-binding</keyword>
<dbReference type="Pfam" id="PF01812">
    <property type="entry name" value="5-FTHF_cyc-lig"/>
    <property type="match status" value="1"/>
</dbReference>
<keyword evidence="5" id="KW-0436">Ligase</keyword>
<dbReference type="SUPFAM" id="SSF100950">
    <property type="entry name" value="NagB/RpiA/CoA transferase-like"/>
    <property type="match status" value="1"/>
</dbReference>